<dbReference type="PANTHER" id="PTHR46984:SF1">
    <property type="entry name" value="LEUCINE-RICH REPEAT-CONTAINING PROTEIN 71"/>
    <property type="match status" value="1"/>
</dbReference>
<feature type="region of interest" description="Disordered" evidence="1">
    <location>
        <begin position="1"/>
        <end position="61"/>
    </location>
</feature>
<dbReference type="Pfam" id="PF13516">
    <property type="entry name" value="LRR_6"/>
    <property type="match status" value="3"/>
</dbReference>
<evidence type="ECO:0008006" key="4">
    <source>
        <dbReference type="Google" id="ProtNLM"/>
    </source>
</evidence>
<dbReference type="AlphaFoldDB" id="A0AAE0TKT1"/>
<comment type="caution">
    <text evidence="2">The sequence shown here is derived from an EMBL/GenBank/DDBJ whole genome shotgun (WGS) entry which is preliminary data.</text>
</comment>
<dbReference type="PANTHER" id="PTHR46984">
    <property type="entry name" value="LEUCINE-RICH REPEAT-CONTAINING PROTEIN 71"/>
    <property type="match status" value="1"/>
</dbReference>
<organism evidence="2 3">
    <name type="scientific">Potamilus streckersoni</name>
    <dbReference type="NCBI Taxonomy" id="2493646"/>
    <lineage>
        <taxon>Eukaryota</taxon>
        <taxon>Metazoa</taxon>
        <taxon>Spiralia</taxon>
        <taxon>Lophotrochozoa</taxon>
        <taxon>Mollusca</taxon>
        <taxon>Bivalvia</taxon>
        <taxon>Autobranchia</taxon>
        <taxon>Heteroconchia</taxon>
        <taxon>Palaeoheterodonta</taxon>
        <taxon>Unionida</taxon>
        <taxon>Unionoidea</taxon>
        <taxon>Unionidae</taxon>
        <taxon>Ambleminae</taxon>
        <taxon>Lampsilini</taxon>
        <taxon>Potamilus</taxon>
    </lineage>
</organism>
<dbReference type="Gene3D" id="3.80.10.10">
    <property type="entry name" value="Ribonuclease Inhibitor"/>
    <property type="match status" value="1"/>
</dbReference>
<feature type="compositionally biased region" description="Gly residues" evidence="1">
    <location>
        <begin position="457"/>
        <end position="466"/>
    </location>
</feature>
<feature type="region of interest" description="Disordered" evidence="1">
    <location>
        <begin position="345"/>
        <end position="482"/>
    </location>
</feature>
<evidence type="ECO:0000313" key="3">
    <source>
        <dbReference type="Proteomes" id="UP001195483"/>
    </source>
</evidence>
<gene>
    <name evidence="2" type="ORF">CHS0354_036575</name>
</gene>
<reference evidence="2" key="2">
    <citation type="journal article" date="2021" name="Genome Biol. Evol.">
        <title>Developing a high-quality reference genome for a parasitic bivalve with doubly uniparental inheritance (Bivalvia: Unionida).</title>
        <authorList>
            <person name="Smith C.H."/>
        </authorList>
    </citation>
    <scope>NUCLEOTIDE SEQUENCE</scope>
    <source>
        <strain evidence="2">CHS0354</strain>
        <tissue evidence="2">Mantle</tissue>
    </source>
</reference>
<feature type="compositionally biased region" description="Low complexity" evidence="1">
    <location>
        <begin position="1"/>
        <end position="18"/>
    </location>
</feature>
<feature type="compositionally biased region" description="Basic and acidic residues" evidence="1">
    <location>
        <begin position="345"/>
        <end position="414"/>
    </location>
</feature>
<dbReference type="SUPFAM" id="SSF52047">
    <property type="entry name" value="RNI-like"/>
    <property type="match status" value="1"/>
</dbReference>
<protein>
    <recommendedName>
        <fullName evidence="4">Leucine-rich repeat-containing protein 71</fullName>
    </recommendedName>
</protein>
<dbReference type="EMBL" id="JAEAOA010002141">
    <property type="protein sequence ID" value="KAK3611378.1"/>
    <property type="molecule type" value="Genomic_DNA"/>
</dbReference>
<evidence type="ECO:0000313" key="2">
    <source>
        <dbReference type="EMBL" id="KAK3611378.1"/>
    </source>
</evidence>
<feature type="compositionally biased region" description="Basic and acidic residues" evidence="1">
    <location>
        <begin position="420"/>
        <end position="434"/>
    </location>
</feature>
<reference evidence="2" key="3">
    <citation type="submission" date="2023-05" db="EMBL/GenBank/DDBJ databases">
        <authorList>
            <person name="Smith C.H."/>
        </authorList>
    </citation>
    <scope>NUCLEOTIDE SEQUENCE</scope>
    <source>
        <strain evidence="2">CHS0354</strain>
        <tissue evidence="2">Mantle</tissue>
    </source>
</reference>
<accession>A0AAE0TKT1</accession>
<feature type="region of interest" description="Disordered" evidence="1">
    <location>
        <begin position="90"/>
        <end position="138"/>
    </location>
</feature>
<proteinExistence type="predicted"/>
<evidence type="ECO:0000256" key="1">
    <source>
        <dbReference type="SAM" id="MobiDB-lite"/>
    </source>
</evidence>
<dbReference type="InterPro" id="IPR053040">
    <property type="entry name" value="LRR-containing_protein_71"/>
</dbReference>
<sequence length="589" mass="64450">MPSSRTSGSRPTSTTSSVRRTRSNFARLAAKIRMGKKIEKGGNKEKNASATSQDEEDPNKALEPYICTGNFQADFTELCRRNNMAVIPPVVLRPRPPGMSIQPETKPEKGGGKGKQPQPEPEPDPELNEDGEHADAPPKTYVVKENKFEYFKPTVQVEMDNPDKPDTVSEIYIRGWKIDDIMMGTLRQCLPLLEKLHTINFWNTGLTGNTIHTLASFLPQCPNLKTVILDANASKEEMWYELIQDESPIVNLSLRHCGITDEGASMIGRCLGSTKKSNVKLLSLNLSNNRISDKGAAEIAQGLRMNRTLLSLSLANNQIGDKGASKFAEVLQKFPLTHEEVVERRKLLSDKGSPDRNKSPPLSRRADSKDRPGSVRSGTHADKSDKGSKKDKQSAKGKKDVKGAKEPEKEEKHDKKGGKPVKEDKTANKKESKTGKGGGSTSLGGRSSGASMVNEPGKGGKGPGKPGGKKPGDKLKPGSQADEVFDSPEVINPLLEHSELIKGQLWNSGNRVLINLNLSRNQIGEMGMNSLLLSIEHQSFNSSNSTGLMRLCILKNRIAADHPTVTKLLSTVEKNDPFYKPPQTPEEKS</sequence>
<keyword evidence="3" id="KW-1185">Reference proteome</keyword>
<feature type="compositionally biased region" description="Basic and acidic residues" evidence="1">
    <location>
        <begin position="36"/>
        <end position="47"/>
    </location>
</feature>
<dbReference type="Proteomes" id="UP001195483">
    <property type="component" value="Unassembled WGS sequence"/>
</dbReference>
<reference evidence="2" key="1">
    <citation type="journal article" date="2021" name="Genome Biol. Evol.">
        <title>A High-Quality Reference Genome for a Parasitic Bivalve with Doubly Uniparental Inheritance (Bivalvia: Unionida).</title>
        <authorList>
            <person name="Smith C.H."/>
        </authorList>
    </citation>
    <scope>NUCLEOTIDE SEQUENCE</scope>
    <source>
        <strain evidence="2">CHS0354</strain>
    </source>
</reference>
<dbReference type="InterPro" id="IPR032675">
    <property type="entry name" value="LRR_dom_sf"/>
</dbReference>
<name>A0AAE0TKT1_9BIVA</name>
<dbReference type="InterPro" id="IPR001611">
    <property type="entry name" value="Leu-rich_rpt"/>
</dbReference>
<dbReference type="SMART" id="SM00368">
    <property type="entry name" value="LRR_RI"/>
    <property type="match status" value="5"/>
</dbReference>